<dbReference type="Proteomes" id="UP000475532">
    <property type="component" value="Unassembled WGS sequence"/>
</dbReference>
<dbReference type="InterPro" id="IPR016024">
    <property type="entry name" value="ARM-type_fold"/>
</dbReference>
<dbReference type="SUPFAM" id="SSF48371">
    <property type="entry name" value="ARM repeat"/>
    <property type="match status" value="1"/>
</dbReference>
<comment type="caution">
    <text evidence="1">The sequence shown here is derived from an EMBL/GenBank/DDBJ whole genome shotgun (WGS) entry which is preliminary data.</text>
</comment>
<evidence type="ECO:0008006" key="3">
    <source>
        <dbReference type="Google" id="ProtNLM"/>
    </source>
</evidence>
<dbReference type="Gene3D" id="1.25.10.10">
    <property type="entry name" value="Leucine-rich Repeat Variant"/>
    <property type="match status" value="2"/>
</dbReference>
<gene>
    <name evidence="1" type="ORF">G3I70_06185</name>
</gene>
<evidence type="ECO:0000313" key="2">
    <source>
        <dbReference type="Proteomes" id="UP000475532"/>
    </source>
</evidence>
<protein>
    <recommendedName>
        <fullName evidence="3">HEAT repeat domain-containing protein</fullName>
    </recommendedName>
</protein>
<dbReference type="Pfam" id="PF13646">
    <property type="entry name" value="HEAT_2"/>
    <property type="match status" value="1"/>
</dbReference>
<dbReference type="EMBL" id="JAAGLI010000151">
    <property type="protein sequence ID" value="NEA22083.1"/>
    <property type="molecule type" value="Genomic_DNA"/>
</dbReference>
<accession>A0A6L9QBQ4</accession>
<proteinExistence type="predicted"/>
<dbReference type="AlphaFoldDB" id="A0A6L9QBQ4"/>
<evidence type="ECO:0000313" key="1">
    <source>
        <dbReference type="EMBL" id="NEA22083.1"/>
    </source>
</evidence>
<dbReference type="InterPro" id="IPR011989">
    <property type="entry name" value="ARM-like"/>
</dbReference>
<name>A0A6L9QBQ4_9ACTN</name>
<organism evidence="1 2">
    <name type="scientific">Actinomadura bangladeshensis</name>
    <dbReference type="NCBI Taxonomy" id="453573"/>
    <lineage>
        <taxon>Bacteria</taxon>
        <taxon>Bacillati</taxon>
        <taxon>Actinomycetota</taxon>
        <taxon>Actinomycetes</taxon>
        <taxon>Streptosporangiales</taxon>
        <taxon>Thermomonosporaceae</taxon>
        <taxon>Actinomadura</taxon>
    </lineage>
</organism>
<reference evidence="1 2" key="1">
    <citation type="submission" date="2020-01" db="EMBL/GenBank/DDBJ databases">
        <title>Insect and environment-associated Actinomycetes.</title>
        <authorList>
            <person name="Currrie C."/>
            <person name="Chevrette M."/>
            <person name="Carlson C."/>
            <person name="Stubbendieck R."/>
            <person name="Wendt-Pienkowski E."/>
        </authorList>
    </citation>
    <scope>NUCLEOTIDE SEQUENCE [LARGE SCALE GENOMIC DNA]</scope>
    <source>
        <strain evidence="1 2">SID10258</strain>
    </source>
</reference>
<dbReference type="RefSeq" id="WP_163053669.1">
    <property type="nucleotide sequence ID" value="NZ_JAAGLI010000151.1"/>
</dbReference>
<sequence>MTLRGLDDIDWTALEHAYGRAGDIPGLLRGIVRGPDPDQALSDLEGKIYHQGGMVFSAARAALPYLVALAGDPAVPVRLGVLELIGLLVDEANTVSPSWVDDGWPDAWAAALPRVLSLLDDPDVAVRRELTSTLSSARADADTVVPALRARWGDEGDGAVRLGIIIATGELAGGCTAGVLREALSWLRDLRRHDDAQLRMAAEMALAEAVRTQRPDLGTLVAAVRGDIGVWRDTPWVGDMPADLREFYGGGAARLLGRLARRLEDDTAACTELATAFIDSGDSDRRIGAVRIAADVLSAVRSPIARLLPGLVQGSADESSAVRAYATHLLAALDEGDADLLAARLDDGAPLSRHGDGRIADLAAWGLARRNDPRCLPRLLDRLAGNPRFGGDGYGPSGPFTTMPPTMRTLLAPLSGHAGALLPAIRARLDEPDIARGLAEALVEWGPAASAAAPELAGLIGTDATIEAARALAAIGPAAADAASALAAPLESENPWVARQATIVLPWALWKVTGDPSRVLAALVEGFDRNRLEHIRCAADLGPLASSLAHRLRRLLAVRADWPRVEAAHAYHRVTGDAETAASALAPEVHELAAGEYLPVRWAAMRYLAQTSPAAPDAQQAARTILSSDRRHHYGNGWCAFTEDRELRDLASRLLSA</sequence>